<dbReference type="EMBL" id="BDQV01001209">
    <property type="protein sequence ID" value="GAY69384.1"/>
    <property type="molecule type" value="Genomic_DNA"/>
</dbReference>
<keyword evidence="3" id="KW-1185">Reference proteome</keyword>
<accession>A0A2H5QXP0</accession>
<organism evidence="2 3">
    <name type="scientific">Citrus unshiu</name>
    <name type="common">Satsuma mandarin</name>
    <name type="synonym">Citrus nobilis var. unshiu</name>
    <dbReference type="NCBI Taxonomy" id="55188"/>
    <lineage>
        <taxon>Eukaryota</taxon>
        <taxon>Viridiplantae</taxon>
        <taxon>Streptophyta</taxon>
        <taxon>Embryophyta</taxon>
        <taxon>Tracheophyta</taxon>
        <taxon>Spermatophyta</taxon>
        <taxon>Magnoliopsida</taxon>
        <taxon>eudicotyledons</taxon>
        <taxon>Gunneridae</taxon>
        <taxon>Pentapetalae</taxon>
        <taxon>rosids</taxon>
        <taxon>malvids</taxon>
        <taxon>Sapindales</taxon>
        <taxon>Rutaceae</taxon>
        <taxon>Aurantioideae</taxon>
        <taxon>Citrus</taxon>
    </lineage>
</organism>
<reference evidence="2 3" key="1">
    <citation type="journal article" date="2017" name="Front. Genet.">
        <title>Draft sequencing of the heterozygous diploid genome of Satsuma (Citrus unshiu Marc.) using a hybrid assembly approach.</title>
        <authorList>
            <person name="Shimizu T."/>
            <person name="Tanizawa Y."/>
            <person name="Mochizuki T."/>
            <person name="Nagasaki H."/>
            <person name="Yoshioka T."/>
            <person name="Toyoda A."/>
            <person name="Fujiyama A."/>
            <person name="Kaminuma E."/>
            <person name="Nakamura Y."/>
        </authorList>
    </citation>
    <scope>NUCLEOTIDE SEQUENCE [LARGE SCALE GENOMIC DNA]</scope>
    <source>
        <strain evidence="3">cv. Miyagawa wase</strain>
    </source>
</reference>
<protein>
    <submittedName>
        <fullName evidence="2">Uncharacterized protein</fullName>
    </submittedName>
</protein>
<feature type="region of interest" description="Disordered" evidence="1">
    <location>
        <begin position="52"/>
        <end position="77"/>
    </location>
</feature>
<sequence length="113" mass="12648">MSSLLLSNPNLSTSFLPSLVMKTQERRRFVPFLEALKSQDVLWTHHLEKCNERDKRVSDNNSNRERAASKQDNKLFDRGGCKAASRSVTHSLSLLPAGRPAVGATLNTAHFLE</sequence>
<dbReference type="AlphaFoldDB" id="A0A2H5QXP0"/>
<evidence type="ECO:0000256" key="1">
    <source>
        <dbReference type="SAM" id="MobiDB-lite"/>
    </source>
</evidence>
<name>A0A2H5QXP0_CITUN</name>
<evidence type="ECO:0000313" key="3">
    <source>
        <dbReference type="Proteomes" id="UP000236630"/>
    </source>
</evidence>
<proteinExistence type="predicted"/>
<dbReference type="Proteomes" id="UP000236630">
    <property type="component" value="Unassembled WGS sequence"/>
</dbReference>
<gene>
    <name evidence="2" type="ORF">CUMW_271510</name>
</gene>
<comment type="caution">
    <text evidence="2">The sequence shown here is derived from an EMBL/GenBank/DDBJ whole genome shotgun (WGS) entry which is preliminary data.</text>
</comment>
<evidence type="ECO:0000313" key="2">
    <source>
        <dbReference type="EMBL" id="GAY69384.1"/>
    </source>
</evidence>